<dbReference type="AlphaFoldDB" id="D8PL77"/>
<feature type="compositionally biased region" description="Basic and acidic residues" evidence="1">
    <location>
        <begin position="740"/>
        <end position="755"/>
    </location>
</feature>
<dbReference type="InParanoid" id="D8PL77"/>
<accession>D8PL77</accession>
<evidence type="ECO:0000259" key="2">
    <source>
        <dbReference type="Pfam" id="PF17667"/>
    </source>
</evidence>
<reference evidence="3 4" key="1">
    <citation type="journal article" date="2010" name="Nat. Biotechnol.">
        <title>Genome sequence of the model mushroom Schizophyllum commune.</title>
        <authorList>
            <person name="Ohm R.A."/>
            <person name="de Jong J.F."/>
            <person name="Lugones L.G."/>
            <person name="Aerts A."/>
            <person name="Kothe E."/>
            <person name="Stajich J.E."/>
            <person name="de Vries R.P."/>
            <person name="Record E."/>
            <person name="Levasseur A."/>
            <person name="Baker S.E."/>
            <person name="Bartholomew K.A."/>
            <person name="Coutinho P.M."/>
            <person name="Erdmann S."/>
            <person name="Fowler T.J."/>
            <person name="Gathman A.C."/>
            <person name="Lombard V."/>
            <person name="Henrissat B."/>
            <person name="Knabe N."/>
            <person name="Kuees U."/>
            <person name="Lilly W.W."/>
            <person name="Lindquist E."/>
            <person name="Lucas S."/>
            <person name="Magnuson J.K."/>
            <person name="Piumi F."/>
            <person name="Raudaskoski M."/>
            <person name="Salamov A."/>
            <person name="Schmutz J."/>
            <person name="Schwarze F.W.M.R."/>
            <person name="vanKuyk P.A."/>
            <person name="Horton J.S."/>
            <person name="Grigoriev I.V."/>
            <person name="Woesten H.A.B."/>
        </authorList>
    </citation>
    <scope>NUCLEOTIDE SEQUENCE [LARGE SCALE GENOMIC DNA]</scope>
    <source>
        <strain evidence="4">H4-8 / FGSC 9210</strain>
    </source>
</reference>
<evidence type="ECO:0000313" key="3">
    <source>
        <dbReference type="EMBL" id="EFJ02718.1"/>
    </source>
</evidence>
<dbReference type="VEuPathDB" id="FungiDB:SCHCODRAFT_02564295"/>
<protein>
    <recommendedName>
        <fullName evidence="2">Fungal-type protein kinase domain-containing protein</fullName>
    </recommendedName>
</protein>
<dbReference type="InterPro" id="IPR011009">
    <property type="entry name" value="Kinase-like_dom_sf"/>
</dbReference>
<dbReference type="SUPFAM" id="SSF56112">
    <property type="entry name" value="Protein kinase-like (PK-like)"/>
    <property type="match status" value="1"/>
</dbReference>
<dbReference type="HOGENOM" id="CLU_365302_0_0_1"/>
<evidence type="ECO:0000256" key="1">
    <source>
        <dbReference type="SAM" id="MobiDB-lite"/>
    </source>
</evidence>
<dbReference type="STRING" id="578458.D8PL77"/>
<dbReference type="Pfam" id="PF17667">
    <property type="entry name" value="Pkinase_fungal"/>
    <property type="match status" value="1"/>
</dbReference>
<evidence type="ECO:0000313" key="4">
    <source>
        <dbReference type="Proteomes" id="UP000007431"/>
    </source>
</evidence>
<keyword evidence="4" id="KW-1185">Reference proteome</keyword>
<feature type="region of interest" description="Disordered" evidence="1">
    <location>
        <begin position="686"/>
        <end position="770"/>
    </location>
</feature>
<dbReference type="Proteomes" id="UP000007431">
    <property type="component" value="Unassembled WGS sequence"/>
</dbReference>
<feature type="domain" description="Fungal-type protein kinase" evidence="2">
    <location>
        <begin position="357"/>
        <end position="524"/>
    </location>
</feature>
<sequence length="770" mass="86509">MASGWQRLSDDEWFKLHSALLRDKTLDRKGQWADLPPPKKTRAQTGSKTRRANEANHFRRLEKVIEGVLVAAERALKGRFAPAKRTTRFSCRPVRATHGKATGPAQHVDAMFMRKESCYSGGLVKGINAQYPWSVDDSDGAVTADMTTAGQLKLASAATDVVDKPRLFVEFILLNTYAPPSTLGIDPTVRRVLDDAAHPQHQFDIYAKDGCCRTYQTVGVIDDVDSLLLYPTSKRVYKVKQVIQNADSPHERVLDATPNVLLDYWVDLGVQNESTIQRGIIHNLESSNDWPDIKDHFMDIKHDGLVRYPSSGPLTQSGVPPSPPDSIYYHFMDQVDAEDERYATAAVKEDNLKKRNGVFQHRPDGSRIPVPEMQGMKHCRTVYAQYCVDLGSISSPALFFFAMSQVVKILKYLKRAGHVHRDVSPGNFLLHHKSGTLPEHVNAELDKWTTIISDLEYARLYRDRGANEILSGTPGFIAVEVQDQRHIFTTAHYDSDWRKPPPAICQFFSFNYYHDLEGALWLALHFAFKRVPKSKLDASTPWGPADDVLRHYAARLFPRQLERTSHRTRALMHGGDLAFFGEALVAIHGPEAPILKIFPLITALGQAYVRVEGSTDVPMIQLDNGHQVLDDSLFTDEIYDTMEATFWEISNAYLQQDEEFVRVPPPPPFEYGNDRMASPPQFADEGLAEAEEPEKITPAEDEKEEVLSRPPTPIAAPATRPCSKGAENGASAAAVQDDSFETREKTRKRTREEAVPTRWSRRLAAKAKKA</sequence>
<name>D8PL77_SCHCM</name>
<proteinExistence type="predicted"/>
<dbReference type="EMBL" id="GL377302">
    <property type="protein sequence ID" value="EFJ02718.1"/>
    <property type="molecule type" value="Genomic_DNA"/>
</dbReference>
<organism evidence="4">
    <name type="scientific">Schizophyllum commune (strain H4-8 / FGSC 9210)</name>
    <name type="common">Split gill fungus</name>
    <dbReference type="NCBI Taxonomy" id="578458"/>
    <lineage>
        <taxon>Eukaryota</taxon>
        <taxon>Fungi</taxon>
        <taxon>Dikarya</taxon>
        <taxon>Basidiomycota</taxon>
        <taxon>Agaricomycotina</taxon>
        <taxon>Agaricomycetes</taxon>
        <taxon>Agaricomycetidae</taxon>
        <taxon>Agaricales</taxon>
        <taxon>Schizophyllaceae</taxon>
        <taxon>Schizophyllum</taxon>
    </lineage>
</organism>
<dbReference type="InterPro" id="IPR040976">
    <property type="entry name" value="Pkinase_fungal"/>
</dbReference>
<dbReference type="Gene3D" id="1.10.510.10">
    <property type="entry name" value="Transferase(Phosphotransferase) domain 1"/>
    <property type="match status" value="1"/>
</dbReference>
<gene>
    <name evidence="3" type="ORF">SCHCODRAFT_231867</name>
</gene>
<feature type="compositionally biased region" description="Basic residues" evidence="1">
    <location>
        <begin position="759"/>
        <end position="770"/>
    </location>
</feature>
<feature type="region of interest" description="Disordered" evidence="1">
    <location>
        <begin position="29"/>
        <end position="52"/>
    </location>
</feature>